<evidence type="ECO:0000313" key="2">
    <source>
        <dbReference type="Proteomes" id="UP001060170"/>
    </source>
</evidence>
<protein>
    <submittedName>
        <fullName evidence="1">Uncharacterized protein</fullName>
    </submittedName>
</protein>
<evidence type="ECO:0000313" key="1">
    <source>
        <dbReference type="EMBL" id="KAI7956843.1"/>
    </source>
</evidence>
<dbReference type="EMBL" id="CM045868">
    <property type="protein sequence ID" value="KAI7956843.1"/>
    <property type="molecule type" value="Genomic_DNA"/>
</dbReference>
<proteinExistence type="predicted"/>
<gene>
    <name evidence="1" type="ORF">MJO28_003938</name>
</gene>
<comment type="caution">
    <text evidence="1">The sequence shown here is derived from an EMBL/GenBank/DDBJ whole genome shotgun (WGS) entry which is preliminary data.</text>
</comment>
<reference evidence="2" key="2">
    <citation type="journal article" date="2018" name="Mol. Plant Microbe Interact.">
        <title>Genome sequence resources for the wheat stripe rust pathogen (Puccinia striiformis f. sp. tritici) and the barley stripe rust pathogen (Puccinia striiformis f. sp. hordei).</title>
        <authorList>
            <person name="Xia C."/>
            <person name="Wang M."/>
            <person name="Yin C."/>
            <person name="Cornejo O.E."/>
            <person name="Hulbert S.H."/>
            <person name="Chen X."/>
        </authorList>
    </citation>
    <scope>NUCLEOTIDE SEQUENCE [LARGE SCALE GENOMIC DNA]</scope>
    <source>
        <strain evidence="2">93-210</strain>
    </source>
</reference>
<sequence length="498" mass="54443">MSVIHHAQLNDTCDNCLIHLFYWENYTCSSFRRLANNSNSVSQRSRRRCLDKKDNAPSHLRGKNRSRRMGWDKGDALVGYEERKKDSFDWEVSRTWGVFSRAFDLASCRRAERPRPRPLLLKPVGKSQTLRWKSQGEGLRDNFPGTGKFVPIRLCPSPIDGGLGTSQSSSLAGNNLPCPTAVGNHEADMTCGPAIWRPQVFLAGYLVWELLPTSFADHKSRGGIKCFVVSCGLILILTKSFVFTNPKQAIQSFADFRPFRTLSPPKIPLTHKVLQRAMFSNSSYLVAFLVSALSIGVQAATVKPSLSARQAAMASSSSSFSETSSFESSWQSLSQSFAQTQSVCQQQASFSVVYESVQSLYQSYQSAFNQYQSCSMCNTALAQSGFQTQFQQSVTQMYSSYQSIMTTSQQSYASQYQSQLLPIFQQMSSFGSFTQTIATSLSVDLKAILGGIGLRVDLFANIGLDLGGILGGSSGGGLLSGVLGGGPKSGGLLAGLLR</sequence>
<reference evidence="1 2" key="3">
    <citation type="journal article" date="2022" name="Microbiol. Spectr.">
        <title>Folding features and dynamics of 3D genome architecture in plant fungal pathogens.</title>
        <authorList>
            <person name="Xia C."/>
        </authorList>
    </citation>
    <scope>NUCLEOTIDE SEQUENCE [LARGE SCALE GENOMIC DNA]</scope>
    <source>
        <strain evidence="1 2">93-210</strain>
    </source>
</reference>
<dbReference type="Proteomes" id="UP001060170">
    <property type="component" value="Chromosome 4"/>
</dbReference>
<keyword evidence="2" id="KW-1185">Reference proteome</keyword>
<accession>A0ACC0EPM8</accession>
<name>A0ACC0EPM8_9BASI</name>
<organism evidence="1 2">
    <name type="scientific">Puccinia striiformis f. sp. tritici</name>
    <dbReference type="NCBI Taxonomy" id="168172"/>
    <lineage>
        <taxon>Eukaryota</taxon>
        <taxon>Fungi</taxon>
        <taxon>Dikarya</taxon>
        <taxon>Basidiomycota</taxon>
        <taxon>Pucciniomycotina</taxon>
        <taxon>Pucciniomycetes</taxon>
        <taxon>Pucciniales</taxon>
        <taxon>Pucciniaceae</taxon>
        <taxon>Puccinia</taxon>
    </lineage>
</organism>
<reference evidence="2" key="1">
    <citation type="journal article" date="2018" name="BMC Genomics">
        <title>Genomic insights into host adaptation between the wheat stripe rust pathogen (Puccinia striiformis f. sp. tritici) and the barley stripe rust pathogen (Puccinia striiformis f. sp. hordei).</title>
        <authorList>
            <person name="Xia C."/>
            <person name="Wang M."/>
            <person name="Yin C."/>
            <person name="Cornejo O.E."/>
            <person name="Hulbert S.H."/>
            <person name="Chen X."/>
        </authorList>
    </citation>
    <scope>NUCLEOTIDE SEQUENCE [LARGE SCALE GENOMIC DNA]</scope>
    <source>
        <strain evidence="2">93-210</strain>
    </source>
</reference>